<dbReference type="EMBL" id="JAHHGM010000016">
    <property type="protein sequence ID" value="MBT2990388.1"/>
    <property type="molecule type" value="Genomic_DNA"/>
</dbReference>
<accession>A0A944MAP5</accession>
<name>A0A944MAP5_9GAMM</name>
<reference evidence="1 2" key="1">
    <citation type="submission" date="2021-05" db="EMBL/GenBank/DDBJ databases">
        <title>Genetic and Functional Diversity in Clade A Lucinid endosymbionts from the Bahamas.</title>
        <authorList>
            <person name="Giani N.M."/>
            <person name="Engel A.S."/>
            <person name="Campbell B.J."/>
        </authorList>
    </citation>
    <scope>NUCLEOTIDE SEQUENCE [LARGE SCALE GENOMIC DNA]</scope>
    <source>
        <strain evidence="1">LUC16012Gg_MoonRockCtena</strain>
    </source>
</reference>
<dbReference type="Gene3D" id="3.40.50.720">
    <property type="entry name" value="NAD(P)-binding Rossmann-like Domain"/>
    <property type="match status" value="1"/>
</dbReference>
<dbReference type="PANTHER" id="PTHR43162">
    <property type="match status" value="1"/>
</dbReference>
<dbReference type="AlphaFoldDB" id="A0A944MAP5"/>
<comment type="caution">
    <text evidence="1">The sequence shown here is derived from an EMBL/GenBank/DDBJ whole genome shotgun (WGS) entry which is preliminary data.</text>
</comment>
<dbReference type="Proteomes" id="UP000770889">
    <property type="component" value="Unassembled WGS sequence"/>
</dbReference>
<dbReference type="SUPFAM" id="SSF51735">
    <property type="entry name" value="NAD(P)-binding Rossmann-fold domains"/>
    <property type="match status" value="1"/>
</dbReference>
<dbReference type="InterPro" id="IPR036291">
    <property type="entry name" value="NAD(P)-bd_dom_sf"/>
</dbReference>
<sequence length="281" mass="31248">MNPSPILIIGKNGKTGSRVEQRLQALGYATRGVSRSTDPAFDWKRPETWREAMQGTQAAYVTYQPDLAVPHAQSDIIKFAEVARDAGLRHIVLLSGRGEEGAKMAEDIVINSGLTWNIVRASWFFQNFSEGFMLQGIESGELVLPVGDTLEPFVDVDDIAEVAVAALTRSDLHNRVFELSGPRAMTFPQCMAELSQALGREVKYTRISVDEFIAALTEEGLPEEMLWLMRELFTVVLDGRNSHPVYGVEEALGRPATDFKHYLEKTMESGVWSVERLDVSA</sequence>
<dbReference type="Gene3D" id="3.90.25.10">
    <property type="entry name" value="UDP-galactose 4-epimerase, domain 1"/>
    <property type="match status" value="1"/>
</dbReference>
<gene>
    <name evidence="1" type="ORF">KME65_15640</name>
</gene>
<organism evidence="1 2">
    <name type="scientific">Candidatus Thiodiazotropha taylori</name>
    <dbReference type="NCBI Taxonomy" id="2792791"/>
    <lineage>
        <taxon>Bacteria</taxon>
        <taxon>Pseudomonadati</taxon>
        <taxon>Pseudomonadota</taxon>
        <taxon>Gammaproteobacteria</taxon>
        <taxon>Chromatiales</taxon>
        <taxon>Sedimenticolaceae</taxon>
        <taxon>Candidatus Thiodiazotropha</taxon>
    </lineage>
</organism>
<evidence type="ECO:0000313" key="1">
    <source>
        <dbReference type="EMBL" id="MBT2990388.1"/>
    </source>
</evidence>
<evidence type="ECO:0000313" key="2">
    <source>
        <dbReference type="Proteomes" id="UP000770889"/>
    </source>
</evidence>
<dbReference type="PANTHER" id="PTHR43162:SF1">
    <property type="entry name" value="PRESTALK A DIFFERENTIATION PROTEIN A"/>
    <property type="match status" value="1"/>
</dbReference>
<dbReference type="InterPro" id="IPR051604">
    <property type="entry name" value="Ergot_Alk_Oxidoreductase"/>
</dbReference>
<protein>
    <submittedName>
        <fullName evidence="1">NAD(P)H-binding protein</fullName>
    </submittedName>
</protein>
<proteinExistence type="predicted"/>